<dbReference type="InterPro" id="IPR000297">
    <property type="entry name" value="PPIase_PpiC"/>
</dbReference>
<comment type="caution">
    <text evidence="3">The sequence shown here is derived from an EMBL/GenBank/DDBJ whole genome shotgun (WGS) entry which is preliminary data.</text>
</comment>
<evidence type="ECO:0000313" key="5">
    <source>
        <dbReference type="Proteomes" id="UP000297273"/>
    </source>
</evidence>
<feature type="domain" description="PpiC" evidence="2">
    <location>
        <begin position="165"/>
        <end position="299"/>
    </location>
</feature>
<dbReference type="InterPro" id="IPR046357">
    <property type="entry name" value="PPIase_dom_sf"/>
</dbReference>
<sequence length="351" mass="40340">MFHRSRPFGLLSRLLLIASAVFLGIVSAPRSAYSAESINRIIATVGSQSISELDYDDAQEKYSKLSRFLKNEDMRKTLRTRIIDFLIDRAVVDSISEEESIQVNEKRLDSEIDKRMEMMGVSSRKQFEKAIEGSSGMTYDLWYSELPYQIKRTQLMQYKVPNIPPTEKDIRAWYNQNRDKVGFEIQFRQIVVAPANDSISEESRIHKEAADIRKSVQADPSSFSLVAGSARNNDPTLRARKGLVDWVSSFELFKTSRSVAAAASAVQVGGISDVFRDERKRYCIIKVEGKRPTPIDNVRQGIGNLLMREKEEDNFHKWVKDQRSHVPIQIFDDAYKKENKIPEYHETFILD</sequence>
<dbReference type="InterPro" id="IPR026427">
    <property type="entry name" value="Put_pepPro_cis-trans_isomerase"/>
</dbReference>
<evidence type="ECO:0000313" key="4">
    <source>
        <dbReference type="EMBL" id="TGL40273.1"/>
    </source>
</evidence>
<dbReference type="EMBL" id="RQGC01000008">
    <property type="protein sequence ID" value="TGL40273.1"/>
    <property type="molecule type" value="Genomic_DNA"/>
</dbReference>
<dbReference type="AlphaFoldDB" id="A0A5F1ZRZ0"/>
<dbReference type="PANTHER" id="PTHR47637">
    <property type="entry name" value="CHAPERONE SURA"/>
    <property type="match status" value="1"/>
</dbReference>
<dbReference type="InterPro" id="IPR027304">
    <property type="entry name" value="Trigger_fact/SurA_dom_sf"/>
</dbReference>
<keyword evidence="5" id="KW-1185">Reference proteome</keyword>
<keyword evidence="3" id="KW-0413">Isomerase</keyword>
<dbReference type="Pfam" id="PF13624">
    <property type="entry name" value="SurA_N_3"/>
    <property type="match status" value="1"/>
</dbReference>
<dbReference type="EMBL" id="RQER01000004">
    <property type="protein sequence ID" value="TGK03208.1"/>
    <property type="molecule type" value="Genomic_DNA"/>
</dbReference>
<gene>
    <name evidence="3" type="ORF">EHO57_05130</name>
    <name evidence="4" type="ORF">EHQ53_12980</name>
</gene>
<organism evidence="3 6">
    <name type="scientific">Leptospira langatensis</name>
    <dbReference type="NCBI Taxonomy" id="2484983"/>
    <lineage>
        <taxon>Bacteria</taxon>
        <taxon>Pseudomonadati</taxon>
        <taxon>Spirochaetota</taxon>
        <taxon>Spirochaetia</taxon>
        <taxon>Leptospirales</taxon>
        <taxon>Leptospiraceae</taxon>
        <taxon>Leptospira</taxon>
    </lineage>
</organism>
<dbReference type="PANTHER" id="PTHR47637:SF1">
    <property type="entry name" value="CHAPERONE SURA"/>
    <property type="match status" value="1"/>
</dbReference>
<dbReference type="InterPro" id="IPR050280">
    <property type="entry name" value="OMP_Chaperone_SurA"/>
</dbReference>
<dbReference type="SUPFAM" id="SSF54534">
    <property type="entry name" value="FKBP-like"/>
    <property type="match status" value="1"/>
</dbReference>
<accession>A0A5F1ZRZ0</accession>
<dbReference type="Pfam" id="PF13145">
    <property type="entry name" value="Rotamase_2"/>
    <property type="match status" value="1"/>
</dbReference>
<reference evidence="5 6" key="2">
    <citation type="journal article" date="2019" name="PLoS Negl. Trop. Dis.">
        <title>Revisiting the worldwide diversity of Leptospira species in the environment.</title>
        <authorList>
            <person name="Vincent A.T."/>
            <person name="Schiettekatte O."/>
            <person name="Bourhy P."/>
            <person name="Veyrier F.J."/>
            <person name="Picardeau M."/>
        </authorList>
    </citation>
    <scope>NUCLEOTIDE SEQUENCE [LARGE SCALE GENOMIC DNA]</scope>
    <source>
        <strain evidence="5">201702690</strain>
        <strain evidence="3 6">SSW18</strain>
    </source>
</reference>
<dbReference type="Proteomes" id="UP000297273">
    <property type="component" value="Unassembled WGS sequence"/>
</dbReference>
<evidence type="ECO:0000256" key="1">
    <source>
        <dbReference type="ARBA" id="ARBA00022729"/>
    </source>
</evidence>
<protein>
    <submittedName>
        <fullName evidence="3 4">Peptidyl-prolyl cis-trans isomerase</fullName>
    </submittedName>
</protein>
<dbReference type="SUPFAM" id="SSF109998">
    <property type="entry name" value="Triger factor/SurA peptide-binding domain-like"/>
    <property type="match status" value="1"/>
</dbReference>
<dbReference type="Proteomes" id="UP000297946">
    <property type="component" value="Unassembled WGS sequence"/>
</dbReference>
<dbReference type="GO" id="GO:0003755">
    <property type="term" value="F:peptidyl-prolyl cis-trans isomerase activity"/>
    <property type="evidence" value="ECO:0007669"/>
    <property type="project" value="InterPro"/>
</dbReference>
<name>A0A5F1ZRZ0_9LEPT</name>
<evidence type="ECO:0000313" key="6">
    <source>
        <dbReference type="Proteomes" id="UP000297946"/>
    </source>
</evidence>
<dbReference type="NCBIfam" id="TIGR04142">
    <property type="entry name" value="PCisTranLspir"/>
    <property type="match status" value="1"/>
</dbReference>
<keyword evidence="1" id="KW-0732">Signal</keyword>
<dbReference type="Gene3D" id="1.10.4030.10">
    <property type="entry name" value="Porin chaperone SurA, peptide-binding domain"/>
    <property type="match status" value="1"/>
</dbReference>
<dbReference type="Gene3D" id="3.10.50.40">
    <property type="match status" value="1"/>
</dbReference>
<proteinExistence type="predicted"/>
<evidence type="ECO:0000313" key="3">
    <source>
        <dbReference type="EMBL" id="TGK03208.1"/>
    </source>
</evidence>
<evidence type="ECO:0000259" key="2">
    <source>
        <dbReference type="Pfam" id="PF13145"/>
    </source>
</evidence>
<reference evidence="4" key="1">
    <citation type="submission" date="2018-10" db="EMBL/GenBank/DDBJ databases">
        <authorList>
            <person name="Vincent A.T."/>
            <person name="Schiettekatte O."/>
            <person name="Bourhy P."/>
            <person name="Veyrier F.J."/>
            <person name="Picardeau M."/>
        </authorList>
    </citation>
    <scope>NUCLEOTIDE SEQUENCE</scope>
    <source>
        <strain evidence="4">201702690</strain>
    </source>
</reference>
<dbReference type="OrthoDB" id="338341at2"/>